<dbReference type="SUPFAM" id="SSF57879">
    <property type="entry name" value="Zinc domain conserved in yeast copper-regulated transcription factors"/>
    <property type="match status" value="1"/>
</dbReference>
<evidence type="ECO:0000256" key="4">
    <source>
        <dbReference type="ARBA" id="ARBA00023008"/>
    </source>
</evidence>
<dbReference type="STRING" id="578458.D8PLQ8"/>
<dbReference type="OrthoDB" id="5600085at2759"/>
<name>D8PLQ8_SCHCM</name>
<evidence type="ECO:0000313" key="10">
    <source>
        <dbReference type="EMBL" id="EFJ04100.1"/>
    </source>
</evidence>
<protein>
    <recommendedName>
        <fullName evidence="9">Copper-fist domain-containing protein</fullName>
    </recommendedName>
</protein>
<evidence type="ECO:0000256" key="2">
    <source>
        <dbReference type="ARBA" id="ARBA00022723"/>
    </source>
</evidence>
<dbReference type="PRINTS" id="PR00617">
    <property type="entry name" value="COPPERFIST"/>
</dbReference>
<dbReference type="GO" id="GO:0005634">
    <property type="term" value="C:nucleus"/>
    <property type="evidence" value="ECO:0007669"/>
    <property type="project" value="UniProtKB-SubCell"/>
</dbReference>
<evidence type="ECO:0000256" key="6">
    <source>
        <dbReference type="ARBA" id="ARBA00023163"/>
    </source>
</evidence>
<comment type="subcellular location">
    <subcellularLocation>
        <location evidence="1">Nucleus</location>
    </subcellularLocation>
</comment>
<evidence type="ECO:0000256" key="8">
    <source>
        <dbReference type="SAM" id="MobiDB-lite"/>
    </source>
</evidence>
<dbReference type="OMA" id="QKFACES"/>
<dbReference type="EMBL" id="GL377302">
    <property type="protein sequence ID" value="EFJ04100.1"/>
    <property type="molecule type" value="Genomic_DNA"/>
</dbReference>
<keyword evidence="4" id="KW-0186">Copper</keyword>
<dbReference type="GO" id="GO:0005507">
    <property type="term" value="F:copper ion binding"/>
    <property type="evidence" value="ECO:0007669"/>
    <property type="project" value="InterPro"/>
</dbReference>
<evidence type="ECO:0000313" key="11">
    <source>
        <dbReference type="Proteomes" id="UP000007431"/>
    </source>
</evidence>
<dbReference type="GO" id="GO:0006879">
    <property type="term" value="P:intracellular iron ion homeostasis"/>
    <property type="evidence" value="ECO:0007669"/>
    <property type="project" value="TreeGrafter"/>
</dbReference>
<dbReference type="FunCoup" id="D8PLQ8">
    <property type="interactions" value="167"/>
</dbReference>
<sequence length="513" mass="53439">MPFVNNKKYACESCIKGHRSSNCHHTDRPLFEVKKKGRPVSQCTNCRELRKTRKLHSKCNCSPADNAQEERTLLAPASSRGKPRYMPIAPALPNGLKDVMQGNWTAGSLAADSRQRVDALLNPCCCGDVRGCRCNVAQSSTSATPASTSSTVFLARASSPSSGLNALAAAAAALSRQIPKSPSHQVQLITTRQMPTSRQSPTSAACQSPEPASKHASSRPPSPKHKRAKVAQRGSCCAHKQASKTPSTSPGPTLPPLLLDGPSPSPLEGSSLLAPSITTTSPFPDLPQFTLPHFTTLTSLAGSGCTCGVDCTCPGCSEHRGAEHVTHTHADCKEGNCIHCVDGDMVGRADALENEAFGFGGSSMLGRDGPLGFGSNHSAGLFGNAAATNDALAKFFAQAALLPLPPNRSGQRVELPKLECCGGNCGCPDGRCGCGQTCDGCEEHALLGHGHEKAHGDGKEKGPGNDQEEVRGSAKGPTEQAEKEPTPSTLASDVAPSSPVQVPRSCCAGKNTL</sequence>
<dbReference type="HOGENOM" id="CLU_025811_1_0_1"/>
<dbReference type="PROSITE" id="PS50073">
    <property type="entry name" value="COPPER_FIST_2"/>
    <property type="match status" value="1"/>
</dbReference>
<evidence type="ECO:0000256" key="5">
    <source>
        <dbReference type="ARBA" id="ARBA00023015"/>
    </source>
</evidence>
<feature type="region of interest" description="Disordered" evidence="8">
    <location>
        <begin position="176"/>
        <end position="273"/>
    </location>
</feature>
<evidence type="ECO:0000256" key="1">
    <source>
        <dbReference type="ARBA" id="ARBA00004123"/>
    </source>
</evidence>
<feature type="region of interest" description="Disordered" evidence="8">
    <location>
        <begin position="451"/>
        <end position="513"/>
    </location>
</feature>
<evidence type="ECO:0000256" key="3">
    <source>
        <dbReference type="ARBA" id="ARBA00022833"/>
    </source>
</evidence>
<dbReference type="InterPro" id="IPR036395">
    <property type="entry name" value="Cu_fist_DNA-bd_dom_sf"/>
</dbReference>
<dbReference type="Gene3D" id="3.90.430.10">
    <property type="entry name" value="Copper fist DNA-binding domain"/>
    <property type="match status" value="1"/>
</dbReference>
<feature type="compositionally biased region" description="Polar residues" evidence="8">
    <location>
        <begin position="178"/>
        <end position="206"/>
    </location>
</feature>
<keyword evidence="7" id="KW-0539">Nucleus</keyword>
<proteinExistence type="predicted"/>
<dbReference type="GO" id="GO:0000981">
    <property type="term" value="F:DNA-binding transcription factor activity, RNA polymerase II-specific"/>
    <property type="evidence" value="ECO:0007669"/>
    <property type="project" value="TreeGrafter"/>
</dbReference>
<accession>D8PLQ8</accession>
<organism evidence="11">
    <name type="scientific">Schizophyllum commune (strain H4-8 / FGSC 9210)</name>
    <name type="common">Split gill fungus</name>
    <dbReference type="NCBI Taxonomy" id="578458"/>
    <lineage>
        <taxon>Eukaryota</taxon>
        <taxon>Fungi</taxon>
        <taxon>Dikarya</taxon>
        <taxon>Basidiomycota</taxon>
        <taxon>Agaricomycotina</taxon>
        <taxon>Agaricomycetes</taxon>
        <taxon>Agaricomycetidae</taxon>
        <taxon>Agaricales</taxon>
        <taxon>Schizophyllaceae</taxon>
        <taxon>Schizophyllum</taxon>
    </lineage>
</organism>
<dbReference type="VEuPathDB" id="FungiDB:SCHCODRAFT_02609231"/>
<feature type="compositionally biased region" description="Low complexity" evidence="8">
    <location>
        <begin position="245"/>
        <end position="273"/>
    </location>
</feature>
<dbReference type="FunFam" id="3.90.430.10:FF:000001">
    <property type="entry name" value="Copper fist DNA-binding protein"/>
    <property type="match status" value="1"/>
</dbReference>
<keyword evidence="5" id="KW-0805">Transcription regulation</keyword>
<dbReference type="InterPro" id="IPR051763">
    <property type="entry name" value="Copper_Homeo_Regul"/>
</dbReference>
<evidence type="ECO:0000259" key="9">
    <source>
        <dbReference type="PROSITE" id="PS50073"/>
    </source>
</evidence>
<gene>
    <name evidence="10" type="ORF">SCHCODRAFT_269947</name>
</gene>
<dbReference type="PANTHER" id="PTHR28088:SF5">
    <property type="entry name" value="TRANSCRIPTIONAL ACTIVATOR HAA1-RELATED"/>
    <property type="match status" value="1"/>
</dbReference>
<dbReference type="Proteomes" id="UP000007431">
    <property type="component" value="Unassembled WGS sequence"/>
</dbReference>
<dbReference type="InParanoid" id="D8PLQ8"/>
<dbReference type="GO" id="GO:0045944">
    <property type="term" value="P:positive regulation of transcription by RNA polymerase II"/>
    <property type="evidence" value="ECO:0007669"/>
    <property type="project" value="TreeGrafter"/>
</dbReference>
<dbReference type="InterPro" id="IPR001083">
    <property type="entry name" value="Cu_fist_DNA-bd_dom"/>
</dbReference>
<reference evidence="10 11" key="1">
    <citation type="journal article" date="2010" name="Nat. Biotechnol.">
        <title>Genome sequence of the model mushroom Schizophyllum commune.</title>
        <authorList>
            <person name="Ohm R.A."/>
            <person name="de Jong J.F."/>
            <person name="Lugones L.G."/>
            <person name="Aerts A."/>
            <person name="Kothe E."/>
            <person name="Stajich J.E."/>
            <person name="de Vries R.P."/>
            <person name="Record E."/>
            <person name="Levasseur A."/>
            <person name="Baker S.E."/>
            <person name="Bartholomew K.A."/>
            <person name="Coutinho P.M."/>
            <person name="Erdmann S."/>
            <person name="Fowler T.J."/>
            <person name="Gathman A.C."/>
            <person name="Lombard V."/>
            <person name="Henrissat B."/>
            <person name="Knabe N."/>
            <person name="Kuees U."/>
            <person name="Lilly W.W."/>
            <person name="Lindquist E."/>
            <person name="Lucas S."/>
            <person name="Magnuson J.K."/>
            <person name="Piumi F."/>
            <person name="Raudaskoski M."/>
            <person name="Salamov A."/>
            <person name="Schmutz J."/>
            <person name="Schwarze F.W.M.R."/>
            <person name="vanKuyk P.A."/>
            <person name="Horton J.S."/>
            <person name="Grigoriev I.V."/>
            <person name="Woesten H.A.B."/>
        </authorList>
    </citation>
    <scope>NUCLEOTIDE SEQUENCE [LARGE SCALE GENOMIC DNA]</scope>
    <source>
        <strain evidence="11">H4-8 / FGSC 9210</strain>
    </source>
</reference>
<keyword evidence="11" id="KW-1185">Reference proteome</keyword>
<feature type="non-terminal residue" evidence="10">
    <location>
        <position position="513"/>
    </location>
</feature>
<dbReference type="eggNOG" id="ENOG502S7CA">
    <property type="taxonomic scope" value="Eukaryota"/>
</dbReference>
<feature type="compositionally biased region" description="Basic and acidic residues" evidence="8">
    <location>
        <begin position="451"/>
        <end position="472"/>
    </location>
</feature>
<dbReference type="SMART" id="SM01090">
    <property type="entry name" value="Copper-fist"/>
    <property type="match status" value="1"/>
</dbReference>
<dbReference type="Pfam" id="PF00649">
    <property type="entry name" value="Copper-fist"/>
    <property type="match status" value="1"/>
</dbReference>
<evidence type="ECO:0000256" key="7">
    <source>
        <dbReference type="ARBA" id="ARBA00023242"/>
    </source>
</evidence>
<dbReference type="GeneID" id="9595025"/>
<dbReference type="PANTHER" id="PTHR28088">
    <property type="entry name" value="TRANSCRIPTIONAL ACTIVATOR HAA1-RELATED"/>
    <property type="match status" value="1"/>
</dbReference>
<dbReference type="KEGG" id="scm:SCHCO_02609231"/>
<dbReference type="GO" id="GO:0006878">
    <property type="term" value="P:intracellular copper ion homeostasis"/>
    <property type="evidence" value="ECO:0007669"/>
    <property type="project" value="TreeGrafter"/>
</dbReference>
<keyword evidence="6" id="KW-0804">Transcription</keyword>
<keyword evidence="2" id="KW-0479">Metal-binding</keyword>
<keyword evidence="3" id="KW-0862">Zinc</keyword>
<dbReference type="AlphaFoldDB" id="D8PLQ8"/>
<feature type="domain" description="Copper-fist" evidence="9">
    <location>
        <begin position="1"/>
        <end position="40"/>
    </location>
</feature>
<dbReference type="GO" id="GO:0000978">
    <property type="term" value="F:RNA polymerase II cis-regulatory region sequence-specific DNA binding"/>
    <property type="evidence" value="ECO:0007669"/>
    <property type="project" value="TreeGrafter"/>
</dbReference>
<dbReference type="PROSITE" id="PS01119">
    <property type="entry name" value="COPPER_FIST_1"/>
    <property type="match status" value="1"/>
</dbReference>
<dbReference type="RefSeq" id="XP_003039002.1">
    <property type="nucleotide sequence ID" value="XM_003038956.1"/>
</dbReference>
<dbReference type="SMART" id="SM00412">
    <property type="entry name" value="Cu_FIST"/>
    <property type="match status" value="1"/>
</dbReference>